<reference evidence="1 2" key="1">
    <citation type="journal article" date="2020" name="bioRxiv">
        <title>Whole genome comparisons of ergot fungi reveals the divergence and evolution of species within the genus Claviceps are the result of varying mechanisms driving genome evolution and host range expansion.</title>
        <authorList>
            <person name="Wyka S.A."/>
            <person name="Mondo S.J."/>
            <person name="Liu M."/>
            <person name="Dettman J."/>
            <person name="Nalam V."/>
            <person name="Broders K.D."/>
        </authorList>
    </citation>
    <scope>NUCLEOTIDE SEQUENCE [LARGE SCALE GENOMIC DNA]</scope>
    <source>
        <strain evidence="1 2">Clav52</strain>
    </source>
</reference>
<sequence>MTYGRFDLTPFKVQTSRNGQTRGPEDVINSVTIGRTNLNRFYAVIVEQEEFERMFNAGAR</sequence>
<accession>A0A9P7QFT8</accession>
<comment type="caution">
    <text evidence="1">The sequence shown here is derived from an EMBL/GenBank/DDBJ whole genome shotgun (WGS) entry which is preliminary data.</text>
</comment>
<protein>
    <submittedName>
        <fullName evidence="1">Uncharacterized protein</fullName>
    </submittedName>
</protein>
<evidence type="ECO:0000313" key="1">
    <source>
        <dbReference type="EMBL" id="KAG6291627.1"/>
    </source>
</evidence>
<organism evidence="1 2">
    <name type="scientific">Claviceps aff. purpurea</name>
    <dbReference type="NCBI Taxonomy" id="1967640"/>
    <lineage>
        <taxon>Eukaryota</taxon>
        <taxon>Fungi</taxon>
        <taxon>Dikarya</taxon>
        <taxon>Ascomycota</taxon>
        <taxon>Pezizomycotina</taxon>
        <taxon>Sordariomycetes</taxon>
        <taxon>Hypocreomycetidae</taxon>
        <taxon>Hypocreales</taxon>
        <taxon>Clavicipitaceae</taxon>
        <taxon>Claviceps</taxon>
    </lineage>
</organism>
<proteinExistence type="predicted"/>
<dbReference type="EMBL" id="SRRH01000305">
    <property type="protein sequence ID" value="KAG6291627.1"/>
    <property type="molecule type" value="Genomic_DNA"/>
</dbReference>
<dbReference type="AlphaFoldDB" id="A0A9P7QFT8"/>
<dbReference type="Proteomes" id="UP000707071">
    <property type="component" value="Unassembled WGS sequence"/>
</dbReference>
<gene>
    <name evidence="1" type="ORF">E4U09_003846</name>
</gene>
<keyword evidence="2" id="KW-1185">Reference proteome</keyword>
<name>A0A9P7QFT8_9HYPO</name>
<evidence type="ECO:0000313" key="2">
    <source>
        <dbReference type="Proteomes" id="UP000707071"/>
    </source>
</evidence>